<evidence type="ECO:0000256" key="4">
    <source>
        <dbReference type="ARBA" id="ARBA00022989"/>
    </source>
</evidence>
<keyword evidence="4 6" id="KW-1133">Transmembrane helix</keyword>
<evidence type="ECO:0000313" key="9">
    <source>
        <dbReference type="Proteomes" id="UP000663868"/>
    </source>
</evidence>
<keyword evidence="5 6" id="KW-0472">Membrane</keyword>
<name>A0A819KIL5_9BILA</name>
<feature type="transmembrane region" description="Helical" evidence="6">
    <location>
        <begin position="53"/>
        <end position="70"/>
    </location>
</feature>
<dbReference type="PANTHER" id="PTHR16119:SF17">
    <property type="entry name" value="TRANSMEMBRANE PROTEIN 144"/>
    <property type="match status" value="1"/>
</dbReference>
<dbReference type="EMBL" id="CAJOBB010002206">
    <property type="protein sequence ID" value="CAF3947973.1"/>
    <property type="molecule type" value="Genomic_DNA"/>
</dbReference>
<comment type="similarity">
    <text evidence="2">Belongs to the TMEM144 family.</text>
</comment>
<sequence length="265" mass="29765">MDWLLTTSNTTTLFDSPSFWTGSISVAIAIFFFGSSLVPAAKYRVGDGLSFQFFLCVGVWITGAIVNLIVKNPPFFPLVMIGGMLWATGNILSIYVITINGLGLSMLLWSTTNKFVGKTLYNTSGHFGWFGLKPEEVEIPVFNYLGVKRIIDCSLAIVAGTLFGLVFTPSTYIQNHQDKYPGAIKNGLNYIFAMYTGILLTSSVYYGIYLIFKRNRPYICIESILPAFISGIMCCNNWTSDNCCTLVNLLFQRYERTKKLFDIYW</sequence>
<accession>A0A819KIL5</accession>
<evidence type="ECO:0000256" key="6">
    <source>
        <dbReference type="SAM" id="Phobius"/>
    </source>
</evidence>
<evidence type="ECO:0008006" key="10">
    <source>
        <dbReference type="Google" id="ProtNLM"/>
    </source>
</evidence>
<dbReference type="InterPro" id="IPR012435">
    <property type="entry name" value="TMEM144"/>
</dbReference>
<dbReference type="GO" id="GO:0016020">
    <property type="term" value="C:membrane"/>
    <property type="evidence" value="ECO:0007669"/>
    <property type="project" value="UniProtKB-SubCell"/>
</dbReference>
<evidence type="ECO:0000256" key="2">
    <source>
        <dbReference type="ARBA" id="ARBA00005731"/>
    </source>
</evidence>
<dbReference type="Pfam" id="PF07857">
    <property type="entry name" value="TMEM144"/>
    <property type="match status" value="2"/>
</dbReference>
<dbReference type="Proteomes" id="UP000663860">
    <property type="component" value="Unassembled WGS sequence"/>
</dbReference>
<comment type="subcellular location">
    <subcellularLocation>
        <location evidence="1">Membrane</location>
        <topology evidence="1">Multi-pass membrane protein</topology>
    </subcellularLocation>
</comment>
<evidence type="ECO:0000256" key="3">
    <source>
        <dbReference type="ARBA" id="ARBA00022692"/>
    </source>
</evidence>
<dbReference type="GO" id="GO:0015144">
    <property type="term" value="F:carbohydrate transmembrane transporter activity"/>
    <property type="evidence" value="ECO:0007669"/>
    <property type="project" value="InterPro"/>
</dbReference>
<evidence type="ECO:0000313" key="8">
    <source>
        <dbReference type="EMBL" id="CAF3947973.1"/>
    </source>
</evidence>
<organism evidence="8 9">
    <name type="scientific">Adineta steineri</name>
    <dbReference type="NCBI Taxonomy" id="433720"/>
    <lineage>
        <taxon>Eukaryota</taxon>
        <taxon>Metazoa</taxon>
        <taxon>Spiralia</taxon>
        <taxon>Gnathifera</taxon>
        <taxon>Rotifera</taxon>
        <taxon>Eurotatoria</taxon>
        <taxon>Bdelloidea</taxon>
        <taxon>Adinetida</taxon>
        <taxon>Adinetidae</taxon>
        <taxon>Adineta</taxon>
    </lineage>
</organism>
<reference evidence="8" key="1">
    <citation type="submission" date="2021-02" db="EMBL/GenBank/DDBJ databases">
        <authorList>
            <person name="Nowell W R."/>
        </authorList>
    </citation>
    <scope>NUCLEOTIDE SEQUENCE</scope>
</reference>
<dbReference type="PANTHER" id="PTHR16119">
    <property type="entry name" value="TRANSMEMBRANE PROTEIN 144"/>
    <property type="match status" value="1"/>
</dbReference>
<evidence type="ECO:0000313" key="7">
    <source>
        <dbReference type="EMBL" id="CAF1203578.1"/>
    </source>
</evidence>
<feature type="transmembrane region" description="Helical" evidence="6">
    <location>
        <begin position="190"/>
        <end position="212"/>
    </location>
</feature>
<feature type="transmembrane region" description="Helical" evidence="6">
    <location>
        <begin position="90"/>
        <end position="109"/>
    </location>
</feature>
<feature type="transmembrane region" description="Helical" evidence="6">
    <location>
        <begin position="150"/>
        <end position="170"/>
    </location>
</feature>
<feature type="transmembrane region" description="Helical" evidence="6">
    <location>
        <begin position="20"/>
        <end position="41"/>
    </location>
</feature>
<dbReference type="InterPro" id="IPR010651">
    <property type="entry name" value="Sugar_transport"/>
</dbReference>
<keyword evidence="3 6" id="KW-0812">Transmembrane</keyword>
<comment type="caution">
    <text evidence="8">The sequence shown here is derived from an EMBL/GenBank/DDBJ whole genome shotgun (WGS) entry which is preliminary data.</text>
</comment>
<proteinExistence type="inferred from homology"/>
<dbReference type="EMBL" id="CAJNOE010000413">
    <property type="protein sequence ID" value="CAF1203578.1"/>
    <property type="molecule type" value="Genomic_DNA"/>
</dbReference>
<evidence type="ECO:0000256" key="1">
    <source>
        <dbReference type="ARBA" id="ARBA00004141"/>
    </source>
</evidence>
<gene>
    <name evidence="7" type="ORF">IZO911_LOCUS28756</name>
    <name evidence="8" type="ORF">KXQ929_LOCUS25435</name>
</gene>
<evidence type="ECO:0000256" key="5">
    <source>
        <dbReference type="ARBA" id="ARBA00023136"/>
    </source>
</evidence>
<protein>
    <recommendedName>
        <fullName evidence="10">Transmembrane protein 144</fullName>
    </recommendedName>
</protein>
<dbReference type="Proteomes" id="UP000663868">
    <property type="component" value="Unassembled WGS sequence"/>
</dbReference>
<dbReference type="AlphaFoldDB" id="A0A819KIL5"/>